<reference evidence="2" key="2">
    <citation type="submission" date="2018-03" db="EMBL/GenBank/DDBJ databases">
        <title>The Triticum urartu genome reveals the dynamic nature of wheat genome evolution.</title>
        <authorList>
            <person name="Ling H."/>
            <person name="Ma B."/>
            <person name="Shi X."/>
            <person name="Liu H."/>
            <person name="Dong L."/>
            <person name="Sun H."/>
            <person name="Cao Y."/>
            <person name="Gao Q."/>
            <person name="Zheng S."/>
            <person name="Li Y."/>
            <person name="Yu Y."/>
            <person name="Du H."/>
            <person name="Qi M."/>
            <person name="Li Y."/>
            <person name="Yu H."/>
            <person name="Cui Y."/>
            <person name="Wang N."/>
            <person name="Chen C."/>
            <person name="Wu H."/>
            <person name="Zhao Y."/>
            <person name="Zhang J."/>
            <person name="Li Y."/>
            <person name="Zhou W."/>
            <person name="Zhang B."/>
            <person name="Hu W."/>
            <person name="Eijk M."/>
            <person name="Tang J."/>
            <person name="Witsenboer H."/>
            <person name="Zhao S."/>
            <person name="Li Z."/>
            <person name="Zhang A."/>
            <person name="Wang D."/>
            <person name="Liang C."/>
        </authorList>
    </citation>
    <scope>NUCLEOTIDE SEQUENCE [LARGE SCALE GENOMIC DNA]</scope>
    <source>
        <strain evidence="2">cv. G1812</strain>
    </source>
</reference>
<evidence type="ECO:0000313" key="3">
    <source>
        <dbReference type="Proteomes" id="UP000015106"/>
    </source>
</evidence>
<reference evidence="3" key="1">
    <citation type="journal article" date="2013" name="Nature">
        <title>Draft genome of the wheat A-genome progenitor Triticum urartu.</title>
        <authorList>
            <person name="Ling H.Q."/>
            <person name="Zhao S."/>
            <person name="Liu D."/>
            <person name="Wang J."/>
            <person name="Sun H."/>
            <person name="Zhang C."/>
            <person name="Fan H."/>
            <person name="Li D."/>
            <person name="Dong L."/>
            <person name="Tao Y."/>
            <person name="Gao C."/>
            <person name="Wu H."/>
            <person name="Li Y."/>
            <person name="Cui Y."/>
            <person name="Guo X."/>
            <person name="Zheng S."/>
            <person name="Wang B."/>
            <person name="Yu K."/>
            <person name="Liang Q."/>
            <person name="Yang W."/>
            <person name="Lou X."/>
            <person name="Chen J."/>
            <person name="Feng M."/>
            <person name="Jian J."/>
            <person name="Zhang X."/>
            <person name="Luo G."/>
            <person name="Jiang Y."/>
            <person name="Liu J."/>
            <person name="Wang Z."/>
            <person name="Sha Y."/>
            <person name="Zhang B."/>
            <person name="Wu H."/>
            <person name="Tang D."/>
            <person name="Shen Q."/>
            <person name="Xue P."/>
            <person name="Zou S."/>
            <person name="Wang X."/>
            <person name="Liu X."/>
            <person name="Wang F."/>
            <person name="Yang Y."/>
            <person name="An X."/>
            <person name="Dong Z."/>
            <person name="Zhang K."/>
            <person name="Zhang X."/>
            <person name="Luo M.C."/>
            <person name="Dvorak J."/>
            <person name="Tong Y."/>
            <person name="Wang J."/>
            <person name="Yang H."/>
            <person name="Li Z."/>
            <person name="Wang D."/>
            <person name="Zhang A."/>
            <person name="Wang J."/>
        </authorList>
    </citation>
    <scope>NUCLEOTIDE SEQUENCE</scope>
    <source>
        <strain evidence="3">cv. G1812</strain>
    </source>
</reference>
<accession>A0A8R7PIX7</accession>
<name>A0A8R7PIX7_TRIUA</name>
<feature type="region of interest" description="Disordered" evidence="1">
    <location>
        <begin position="1"/>
        <end position="27"/>
    </location>
</feature>
<feature type="compositionally biased region" description="Low complexity" evidence="1">
    <location>
        <begin position="14"/>
        <end position="25"/>
    </location>
</feature>
<dbReference type="AlphaFoldDB" id="A0A8R7PIX7"/>
<organism evidence="2 3">
    <name type="scientific">Triticum urartu</name>
    <name type="common">Red wild einkorn</name>
    <name type="synonym">Crithodium urartu</name>
    <dbReference type="NCBI Taxonomy" id="4572"/>
    <lineage>
        <taxon>Eukaryota</taxon>
        <taxon>Viridiplantae</taxon>
        <taxon>Streptophyta</taxon>
        <taxon>Embryophyta</taxon>
        <taxon>Tracheophyta</taxon>
        <taxon>Spermatophyta</taxon>
        <taxon>Magnoliopsida</taxon>
        <taxon>Liliopsida</taxon>
        <taxon>Poales</taxon>
        <taxon>Poaceae</taxon>
        <taxon>BOP clade</taxon>
        <taxon>Pooideae</taxon>
        <taxon>Triticodae</taxon>
        <taxon>Triticeae</taxon>
        <taxon>Triticinae</taxon>
        <taxon>Triticum</taxon>
    </lineage>
</organism>
<dbReference type="Proteomes" id="UP000015106">
    <property type="component" value="Chromosome 2"/>
</dbReference>
<proteinExistence type="predicted"/>
<dbReference type="Gramene" id="TuG1812G0200004912.01.T01">
    <property type="protein sequence ID" value="TuG1812G0200004912.01.T01.cds345047"/>
    <property type="gene ID" value="TuG1812G0200004912.01"/>
</dbReference>
<dbReference type="EnsemblPlants" id="TuG1812G0200004912.01.T01">
    <property type="protein sequence ID" value="TuG1812G0200004912.01.T01.cds345047"/>
    <property type="gene ID" value="TuG1812G0200004912.01"/>
</dbReference>
<evidence type="ECO:0000256" key="1">
    <source>
        <dbReference type="SAM" id="MobiDB-lite"/>
    </source>
</evidence>
<reference evidence="2" key="3">
    <citation type="submission" date="2022-06" db="UniProtKB">
        <authorList>
            <consortium name="EnsemblPlants"/>
        </authorList>
    </citation>
    <scope>IDENTIFICATION</scope>
</reference>
<sequence length="110" mass="11470">MAAKESEGLTDGGTAPPTSASLPAAQEASIAGQYSAMDIRGGKTGEEAEVSRLTSRFASLRDREERLAEIAGGLRLIKEKRGSRPPTYIELAAAVLLQDSVAAALEGRPT</sequence>
<protein>
    <submittedName>
        <fullName evidence="2">Uncharacterized protein</fullName>
    </submittedName>
</protein>
<evidence type="ECO:0000313" key="2">
    <source>
        <dbReference type="EnsemblPlants" id="TuG1812G0200004912.01.T01.cds345047"/>
    </source>
</evidence>
<keyword evidence="3" id="KW-1185">Reference proteome</keyword>